<protein>
    <submittedName>
        <fullName evidence="7">tRNA synthetase class II core domain (G, H, P, S and T)</fullName>
    </submittedName>
</protein>
<keyword evidence="8" id="KW-1185">Reference proteome</keyword>
<keyword evidence="4" id="KW-0648">Protein biosynthesis</keyword>
<keyword evidence="3" id="KW-0067">ATP-binding</keyword>
<evidence type="ECO:0000256" key="3">
    <source>
        <dbReference type="ARBA" id="ARBA00022840"/>
    </source>
</evidence>
<dbReference type="GO" id="GO:0004812">
    <property type="term" value="F:aminoacyl-tRNA ligase activity"/>
    <property type="evidence" value="ECO:0007669"/>
    <property type="project" value="UniProtKB-KW"/>
</dbReference>
<dbReference type="AlphaFoldDB" id="A0A1C6S7P8"/>
<dbReference type="InterPro" id="IPR006195">
    <property type="entry name" value="aa-tRNA-synth_II"/>
</dbReference>
<dbReference type="Proteomes" id="UP000198906">
    <property type="component" value="Unassembled WGS sequence"/>
</dbReference>
<evidence type="ECO:0000259" key="6">
    <source>
        <dbReference type="PROSITE" id="PS50862"/>
    </source>
</evidence>
<reference evidence="8" key="1">
    <citation type="submission" date="2016-06" db="EMBL/GenBank/DDBJ databases">
        <authorList>
            <person name="Varghese N."/>
        </authorList>
    </citation>
    <scope>NUCLEOTIDE SEQUENCE [LARGE SCALE GENOMIC DNA]</scope>
    <source>
        <strain evidence="8">DSM 46123</strain>
    </source>
</reference>
<gene>
    <name evidence="7" type="ORF">GA0074694_4187</name>
</gene>
<sequence length="404" mass="44942">MTTPSTFTVTFPQPLAAWHAEDLRRHVFYVAEEIKDFRLVRVREAAPVTAGGTEDISGVTITVTDPARADAVASKVLRLVADDIAHRREVPEKVVWRLPDRGRYPTGVVERLTGLDSVVPTAPGLASVSGPVLDLLEYFDAGFRAMARDVGAVGIRYPTLIPTEVIDRCGYVESFPQLLMFTTRLRGDIDNYRSFTERHGHGDVADRVLEHAGPADFCLPPAACFHVYHQFRGRTLVAGQAVVTTAAKVFRHESRYEDGLERLWDFTMREIVFIGDRDSVRERRRHLMETVREFLGRHALAGHCAVATDPFFVGADFAAKMTLQSLSESKYELQLNVDAERTIACGSFNYHDSFFTSRFTIGAASGEEMVTGCVAFGLERFAYAFLRQHGTEPAGWPPEVVAAL</sequence>
<dbReference type="InterPro" id="IPR002314">
    <property type="entry name" value="aa-tRNA-synt_IIb"/>
</dbReference>
<evidence type="ECO:0000256" key="1">
    <source>
        <dbReference type="ARBA" id="ARBA00022598"/>
    </source>
</evidence>
<dbReference type="GO" id="GO:0006418">
    <property type="term" value="P:tRNA aminoacylation for protein translation"/>
    <property type="evidence" value="ECO:0007669"/>
    <property type="project" value="InterPro"/>
</dbReference>
<dbReference type="GO" id="GO:0005524">
    <property type="term" value="F:ATP binding"/>
    <property type="evidence" value="ECO:0007669"/>
    <property type="project" value="UniProtKB-KW"/>
</dbReference>
<dbReference type="EMBL" id="FMHU01000002">
    <property type="protein sequence ID" value="SCL25318.1"/>
    <property type="molecule type" value="Genomic_DNA"/>
</dbReference>
<evidence type="ECO:0000313" key="8">
    <source>
        <dbReference type="Proteomes" id="UP000198906"/>
    </source>
</evidence>
<dbReference type="STRING" id="47866.GA0074694_4187"/>
<name>A0A1C6S7P8_9ACTN</name>
<dbReference type="PROSITE" id="PS50862">
    <property type="entry name" value="AA_TRNA_LIGASE_II"/>
    <property type="match status" value="1"/>
</dbReference>
<keyword evidence="1" id="KW-0436">Ligase</keyword>
<organism evidence="7 8">
    <name type="scientific">Micromonospora inyonensis</name>
    <dbReference type="NCBI Taxonomy" id="47866"/>
    <lineage>
        <taxon>Bacteria</taxon>
        <taxon>Bacillati</taxon>
        <taxon>Actinomycetota</taxon>
        <taxon>Actinomycetes</taxon>
        <taxon>Micromonosporales</taxon>
        <taxon>Micromonosporaceae</taxon>
        <taxon>Micromonospora</taxon>
    </lineage>
</organism>
<dbReference type="InterPro" id="IPR045864">
    <property type="entry name" value="aa-tRNA-synth_II/BPL/LPL"/>
</dbReference>
<evidence type="ECO:0000313" key="7">
    <source>
        <dbReference type="EMBL" id="SCL25318.1"/>
    </source>
</evidence>
<evidence type="ECO:0000256" key="2">
    <source>
        <dbReference type="ARBA" id="ARBA00022741"/>
    </source>
</evidence>
<dbReference type="RefSeq" id="WP_091460842.1">
    <property type="nucleotide sequence ID" value="NZ_FMHU01000002.1"/>
</dbReference>
<evidence type="ECO:0000256" key="4">
    <source>
        <dbReference type="ARBA" id="ARBA00022917"/>
    </source>
</evidence>
<dbReference type="SUPFAM" id="SSF55681">
    <property type="entry name" value="Class II aaRS and biotin synthetases"/>
    <property type="match status" value="1"/>
</dbReference>
<dbReference type="Gene3D" id="3.30.930.10">
    <property type="entry name" value="Bira Bifunctional Protein, Domain 2"/>
    <property type="match status" value="1"/>
</dbReference>
<evidence type="ECO:0000256" key="5">
    <source>
        <dbReference type="ARBA" id="ARBA00023146"/>
    </source>
</evidence>
<dbReference type="SMR" id="A0A1C6S7P8"/>
<accession>A0A1C6S7P8</accession>
<keyword evidence="2" id="KW-0547">Nucleotide-binding</keyword>
<proteinExistence type="predicted"/>
<feature type="domain" description="Aminoacyl-transfer RNA synthetases class-II family profile" evidence="6">
    <location>
        <begin position="144"/>
        <end position="393"/>
    </location>
</feature>
<dbReference type="Pfam" id="PF00587">
    <property type="entry name" value="tRNA-synt_2b"/>
    <property type="match status" value="1"/>
</dbReference>
<keyword evidence="5 7" id="KW-0030">Aminoacyl-tRNA synthetase</keyword>